<dbReference type="EMBL" id="BLAY01000033">
    <property type="protein sequence ID" value="GET37714.1"/>
    <property type="molecule type" value="Genomic_DNA"/>
</dbReference>
<accession>A0AAV3X6H5</accession>
<reference evidence="1" key="1">
    <citation type="submission" date="2019-10" db="EMBL/GenBank/DDBJ databases">
        <title>Draft genome sequece of Microseira wollei NIES-4236.</title>
        <authorList>
            <person name="Yamaguchi H."/>
            <person name="Suzuki S."/>
            <person name="Kawachi M."/>
        </authorList>
    </citation>
    <scope>NUCLEOTIDE SEQUENCE</scope>
    <source>
        <strain evidence="1">NIES-4236</strain>
    </source>
</reference>
<name>A0AAV3X6H5_9CYAN</name>
<dbReference type="Pfam" id="PF06868">
    <property type="entry name" value="DUF1257"/>
    <property type="match status" value="1"/>
</dbReference>
<organism evidence="1 2">
    <name type="scientific">Microseira wollei NIES-4236</name>
    <dbReference type="NCBI Taxonomy" id="2530354"/>
    <lineage>
        <taxon>Bacteria</taxon>
        <taxon>Bacillati</taxon>
        <taxon>Cyanobacteriota</taxon>
        <taxon>Cyanophyceae</taxon>
        <taxon>Oscillatoriophycideae</taxon>
        <taxon>Aerosakkonematales</taxon>
        <taxon>Aerosakkonemataceae</taxon>
        <taxon>Microseira</taxon>
    </lineage>
</organism>
<comment type="caution">
    <text evidence="1">The sequence shown here is derived from an EMBL/GenBank/DDBJ whole genome shotgun (WGS) entry which is preliminary data.</text>
</comment>
<dbReference type="RefSeq" id="WP_226579661.1">
    <property type="nucleotide sequence ID" value="NZ_BLAY01000033.1"/>
</dbReference>
<evidence type="ECO:0000313" key="2">
    <source>
        <dbReference type="Proteomes" id="UP001050975"/>
    </source>
</evidence>
<dbReference type="InterPro" id="IPR009666">
    <property type="entry name" value="Uncharacterised_Ycf35"/>
</dbReference>
<keyword evidence="2" id="KW-1185">Reference proteome</keyword>
<dbReference type="AlphaFoldDB" id="A0AAV3X6H5"/>
<sequence length="160" mass="18335">MFRILLPLEMSHFSSVKTTLSHRESLLAGLQTILETIGITPSIESHDSPVDLINAYDRNNQQQAEIIIRRQHLQGLLDLGFRWNAEQNCYSAVIDAWDFSRNLLGKHFETVENFLEELQIAHNTAFINILYPEDLWSRETVTAEDGTITTTLTQKTDVYA</sequence>
<protein>
    <submittedName>
        <fullName evidence="1">Uncharacterized protein</fullName>
    </submittedName>
</protein>
<proteinExistence type="predicted"/>
<dbReference type="Proteomes" id="UP001050975">
    <property type="component" value="Unassembled WGS sequence"/>
</dbReference>
<evidence type="ECO:0000313" key="1">
    <source>
        <dbReference type="EMBL" id="GET37714.1"/>
    </source>
</evidence>
<gene>
    <name evidence="1" type="ORF">MiSe_24680</name>
</gene>